<evidence type="ECO:0000313" key="1">
    <source>
        <dbReference type="EMBL" id="NDY56334.1"/>
    </source>
</evidence>
<organism evidence="1 2">
    <name type="scientific">Desulfolutivibrio sulfodismutans</name>
    <dbReference type="NCBI Taxonomy" id="63561"/>
    <lineage>
        <taxon>Bacteria</taxon>
        <taxon>Pseudomonadati</taxon>
        <taxon>Thermodesulfobacteriota</taxon>
        <taxon>Desulfovibrionia</taxon>
        <taxon>Desulfovibrionales</taxon>
        <taxon>Desulfovibrionaceae</taxon>
        <taxon>Desulfolutivibrio</taxon>
    </lineage>
</organism>
<name>A0A7K3NJF9_9BACT</name>
<reference evidence="1 2" key="1">
    <citation type="submission" date="2020-02" db="EMBL/GenBank/DDBJ databases">
        <title>Comparative genomics of sulfur disproportionating microorganisms.</title>
        <authorList>
            <person name="Ward L.M."/>
            <person name="Bertran E."/>
            <person name="Johnston D.T."/>
        </authorList>
    </citation>
    <scope>NUCLEOTIDE SEQUENCE [LARGE SCALE GENOMIC DNA]</scope>
    <source>
        <strain evidence="1 2">DSM 3696</strain>
    </source>
</reference>
<dbReference type="Proteomes" id="UP000469724">
    <property type="component" value="Unassembled WGS sequence"/>
</dbReference>
<dbReference type="RefSeq" id="WP_163301386.1">
    <property type="nucleotide sequence ID" value="NZ_JAAGRQ010000017.1"/>
</dbReference>
<protein>
    <recommendedName>
        <fullName evidence="3">Phage tail protein</fullName>
    </recommendedName>
</protein>
<sequence length="252" mass="26883">MAISPIKESFKGSGHLLLDIFDADGKPTGVYHQFGNCTSLTLTPQSETETRESNYPESYGEELESITQKRPTKFKMTGNDVPRKVLALAVFGKDVDFEQEAATADQTLVVTPTPGTVTLLPHVNVLAAGLAIAPAAGDALVLGTDYEVDLKGGAVKWLETAKVTGSLTITYRHGATEGYAITIGTEAQIKGALRLNGKNHTNGAACILDIWGASFSPTTELDLMGKTFLSPTFEGQIQVMPGHDEPALLRSF</sequence>
<proteinExistence type="predicted"/>
<dbReference type="AlphaFoldDB" id="A0A7K3NJF9"/>
<accession>A0A7K3NJF9</accession>
<comment type="caution">
    <text evidence="1">The sequence shown here is derived from an EMBL/GenBank/DDBJ whole genome shotgun (WGS) entry which is preliminary data.</text>
</comment>
<keyword evidence="2" id="KW-1185">Reference proteome</keyword>
<dbReference type="EMBL" id="JAAGRQ010000017">
    <property type="protein sequence ID" value="NDY56334.1"/>
    <property type="molecule type" value="Genomic_DNA"/>
</dbReference>
<gene>
    <name evidence="1" type="ORF">G3N56_06200</name>
</gene>
<evidence type="ECO:0008006" key="3">
    <source>
        <dbReference type="Google" id="ProtNLM"/>
    </source>
</evidence>
<evidence type="ECO:0000313" key="2">
    <source>
        <dbReference type="Proteomes" id="UP000469724"/>
    </source>
</evidence>